<dbReference type="OrthoDB" id="288532at2"/>
<protein>
    <recommendedName>
        <fullName evidence="3">Sulfotransferase</fullName>
    </recommendedName>
</protein>
<gene>
    <name evidence="1" type="ORF">C1A40_10385</name>
</gene>
<sequence>MPYSKKHNTLFIHIPKCAGKSFEVALGITSKREVNKYKWRSNINRFGKLILKKTLDKKALPRLWGVHDITLAMQHLTYAEIELLNLIDTETLNNSIKVAIVRNPYDRAVSSYHHMGQGYNSFLDFLQNYYAAPSRDHNALAHKRPQIDFLRDKEGNIVVENLIRFENLQEDFKTFKKNYNIKTAEIPHIGQQRKESSYINFYNSETKKLVEEIFNSDFKLLGYKKM</sequence>
<dbReference type="Pfam" id="PF03567">
    <property type="entry name" value="Sulfotransfer_2"/>
    <property type="match status" value="1"/>
</dbReference>
<evidence type="ECO:0000313" key="1">
    <source>
        <dbReference type="EMBL" id="AUS05843.1"/>
    </source>
</evidence>
<keyword evidence="2" id="KW-1185">Reference proteome</keyword>
<dbReference type="GO" id="GO:0016020">
    <property type="term" value="C:membrane"/>
    <property type="evidence" value="ECO:0007669"/>
    <property type="project" value="InterPro"/>
</dbReference>
<dbReference type="SUPFAM" id="SSF52540">
    <property type="entry name" value="P-loop containing nucleoside triphosphate hydrolases"/>
    <property type="match status" value="1"/>
</dbReference>
<dbReference type="InterPro" id="IPR005331">
    <property type="entry name" value="Sulfotransferase"/>
</dbReference>
<dbReference type="EMBL" id="CP025938">
    <property type="protein sequence ID" value="AUS05843.1"/>
    <property type="molecule type" value="Genomic_DNA"/>
</dbReference>
<dbReference type="AlphaFoldDB" id="A0A2I7SIV8"/>
<dbReference type="Gene3D" id="3.40.50.300">
    <property type="entry name" value="P-loop containing nucleotide triphosphate hydrolases"/>
    <property type="match status" value="1"/>
</dbReference>
<dbReference type="RefSeq" id="WP_102995842.1">
    <property type="nucleotide sequence ID" value="NZ_CP025938.1"/>
</dbReference>
<organism evidence="1 2">
    <name type="scientific">Pseudotamlana carrageenivorans</name>
    <dbReference type="NCBI Taxonomy" id="2069432"/>
    <lineage>
        <taxon>Bacteria</taxon>
        <taxon>Pseudomonadati</taxon>
        <taxon>Bacteroidota</taxon>
        <taxon>Flavobacteriia</taxon>
        <taxon>Flavobacteriales</taxon>
        <taxon>Flavobacteriaceae</taxon>
        <taxon>Pseudotamlana</taxon>
    </lineage>
</organism>
<proteinExistence type="predicted"/>
<dbReference type="InterPro" id="IPR027417">
    <property type="entry name" value="P-loop_NTPase"/>
</dbReference>
<accession>A0A2I7SIV8</accession>
<evidence type="ECO:0000313" key="2">
    <source>
        <dbReference type="Proteomes" id="UP000236592"/>
    </source>
</evidence>
<dbReference type="KEGG" id="taj:C1A40_10385"/>
<name>A0A2I7SIV8_9FLAO</name>
<dbReference type="Proteomes" id="UP000236592">
    <property type="component" value="Chromosome"/>
</dbReference>
<dbReference type="GO" id="GO:0008146">
    <property type="term" value="F:sulfotransferase activity"/>
    <property type="evidence" value="ECO:0007669"/>
    <property type="project" value="InterPro"/>
</dbReference>
<reference evidence="2" key="1">
    <citation type="submission" date="2018-01" db="EMBL/GenBank/DDBJ databases">
        <title>Complete genome of Tamlana sp. UJ94.</title>
        <authorList>
            <person name="Jung J."/>
            <person name="Chung D."/>
            <person name="Bae S.S."/>
            <person name="Baek K."/>
        </authorList>
    </citation>
    <scope>NUCLEOTIDE SEQUENCE [LARGE SCALE GENOMIC DNA]</scope>
    <source>
        <strain evidence="2">UJ94</strain>
    </source>
</reference>
<evidence type="ECO:0008006" key="3">
    <source>
        <dbReference type="Google" id="ProtNLM"/>
    </source>
</evidence>